<feature type="domain" description="Methionyl/Valyl/Leucyl/Isoleucyl-tRNA synthetase anticodon-binding" evidence="17">
    <location>
        <begin position="685"/>
        <end position="833"/>
    </location>
</feature>
<organism evidence="18 19">
    <name type="scientific">Eubacterium pyruvativorans</name>
    <dbReference type="NCBI Taxonomy" id="155865"/>
    <lineage>
        <taxon>Bacteria</taxon>
        <taxon>Bacillati</taxon>
        <taxon>Bacillota</taxon>
        <taxon>Clostridia</taxon>
        <taxon>Eubacteriales</taxon>
        <taxon>Eubacteriaceae</taxon>
        <taxon>Eubacterium</taxon>
    </lineage>
</organism>
<evidence type="ECO:0000256" key="9">
    <source>
        <dbReference type="ARBA" id="ARBA00022833"/>
    </source>
</evidence>
<comment type="cofactor">
    <cofactor evidence="1 15">
        <name>Zn(2+)</name>
        <dbReference type="ChEBI" id="CHEBI:29105"/>
    </cofactor>
</comment>
<evidence type="ECO:0000313" key="19">
    <source>
        <dbReference type="Proteomes" id="UP000198817"/>
    </source>
</evidence>
<reference evidence="18 19" key="1">
    <citation type="submission" date="2016-10" db="EMBL/GenBank/DDBJ databases">
        <authorList>
            <person name="de Groot N.N."/>
        </authorList>
    </citation>
    <scope>NUCLEOTIDE SEQUENCE [LARGE SCALE GENOMIC DNA]</scope>
    <source>
        <strain evidence="18 19">KHGC13</strain>
    </source>
</reference>
<dbReference type="GO" id="GO:0006428">
    <property type="term" value="P:isoleucyl-tRNA aminoacylation"/>
    <property type="evidence" value="ECO:0007669"/>
    <property type="project" value="UniProtKB-UniRule"/>
</dbReference>
<keyword evidence="8 15" id="KW-0547">Nucleotide-binding</keyword>
<feature type="domain" description="Aminoacyl-tRNA synthetase class Ia" evidence="16">
    <location>
        <begin position="18"/>
        <end position="630"/>
    </location>
</feature>
<keyword evidence="7 15" id="KW-0479">Metal-binding</keyword>
<dbReference type="PRINTS" id="PR00984">
    <property type="entry name" value="TRNASYNTHILE"/>
</dbReference>
<evidence type="ECO:0000256" key="13">
    <source>
        <dbReference type="ARBA" id="ARBA00025217"/>
    </source>
</evidence>
<keyword evidence="19" id="KW-1185">Reference proteome</keyword>
<evidence type="ECO:0000256" key="3">
    <source>
        <dbReference type="ARBA" id="ARBA00007078"/>
    </source>
</evidence>
<dbReference type="InterPro" id="IPR009008">
    <property type="entry name" value="Val/Leu/Ile-tRNA-synth_edit"/>
</dbReference>
<comment type="similarity">
    <text evidence="3 15">Belongs to the class-I aminoacyl-tRNA synthetase family. IleS type 2 subfamily.</text>
</comment>
<dbReference type="HAMAP" id="MF_02003">
    <property type="entry name" value="Ile_tRNA_synth_type2"/>
    <property type="match status" value="1"/>
</dbReference>
<dbReference type="InterPro" id="IPR013155">
    <property type="entry name" value="M/V/L/I-tRNA-synth_anticd-bd"/>
</dbReference>
<comment type="domain">
    <text evidence="15">IleRS has two distinct active sites: one for aminoacylation and one for editing. The misactivated valine is translocated from the active site to the editing site, which sterically excludes the correctly activated isoleucine. The single editing site contains two valyl binding pockets, one specific for each substrate (Val-AMP or Val-tRNA(Ile)).</text>
</comment>
<evidence type="ECO:0000313" key="18">
    <source>
        <dbReference type="EMBL" id="SFU30832.1"/>
    </source>
</evidence>
<comment type="function">
    <text evidence="13 15">Catalyzes the attachment of isoleucine to tRNA(Ile). As IleRS can inadvertently accommodate and process structurally similar amino acids such as valine, to avoid such errors it has two additional distinct tRNA(Ile)-dependent editing activities. One activity is designated as 'pretransfer' editing and involves the hydrolysis of activated Val-AMP. The other activity is designated 'posttransfer' editing and involves deacylation of mischarged Val-tRNA(Ile).</text>
</comment>
<evidence type="ECO:0000259" key="16">
    <source>
        <dbReference type="Pfam" id="PF00133"/>
    </source>
</evidence>
<keyword evidence="9 15" id="KW-0862">Zinc</keyword>
<dbReference type="STRING" id="155865.SAMN05216515_10594"/>
<dbReference type="PANTHER" id="PTHR42780">
    <property type="entry name" value="SOLEUCYL-TRNA SYNTHETASE"/>
    <property type="match status" value="1"/>
</dbReference>
<sequence>MFEKLSDKPVAEVQKAQVKEWKDNDLLTECAKAREGRPEFIFFEGPPTANGKPGIHHVMSRTLKDSINRYKRMKGFKVTARAGWDTHGLPVEIQVEKDLGMSGKQDIEKYGIKEFNQKCRESVFTFTNMWRDMSERSGYLADMDHPYITLDNNYIESVWWVIDQFFQKDMIYEGHKVQPYCPRCGTGLASHEVAQGYKAVKVNTLTVKFKRADRDNEYFLAWTTTAWTLAANEALTVGPDYTYIRAKMLEGDEAGNVFILAKDLADQNLGEGKYEILEEMKGSELEGIKYEKLMPWNEVEDDQAFFVTCMDYVSVEDGTGIVHSAPAFGEDDYNCGMKYGLPVYEPVDERGRYTTTPWKGRFIMEDGLDVEIIKWLSKEKKLFKKVKIEHDYPHCWRCGTPLVYYAKPGWYIRMSDLRDELVANNKTVNWFPPFVGEGRFGNWLADVRDWNISRQRYWGTPIPIWRCECGHLECVGSKKELAEKAVETVDPETVELHRPYVDDIHLTCPECGKVMTRIPEVMDCWFDSGSMPYAQWHYPFENKEAFEKNFPADFICEGIDQTRGWFYSLMAISTFLFHRAPYKNVLVTDLILDKNGKKMSKSKGNTVNPFEIFDTYGADAARWYMLSVSPAWTPTKFDEDGLKETNNKFFGTLRNVYNFFVLYANMDHVDMAGIESDPKSRPELDRWILSKYNRLVKDVTDYMDHYDHMKTVRAVQDFVIDDLSNWYIRRARRRFYGNEMTEDKKAVYATTYEVLEGLTRMIAPIAPFLSDEMYKKLVDPEKSVHTAFFPEADESLIDEHVEERMDLVKQIATLGRGIREEEGIKVRQPLSEILVDGKYKALISDLTPLIMEELNVKNVVFAEDLTTYMNYVLKPNFRAAGPVLGKKIKAFGKALAAEDPMTFLNGLERNGSAKLVLEGEETEITKELVDVQIDAKEGFSVAMEGGVFAILDTEITPELEVEGLARELVSKVQQMRKSNDYEMMDHIRIFLDADPAVLHAVEEYRDYIQTETLADAVEEQKDAGEKVSLNGHETGLMIQRV</sequence>
<dbReference type="GO" id="GO:0008270">
    <property type="term" value="F:zinc ion binding"/>
    <property type="evidence" value="ECO:0007669"/>
    <property type="project" value="UniProtKB-UniRule"/>
</dbReference>
<evidence type="ECO:0000256" key="15">
    <source>
        <dbReference type="HAMAP-Rule" id="MF_02003"/>
    </source>
</evidence>
<dbReference type="RefSeq" id="WP_090469467.1">
    <property type="nucleotide sequence ID" value="NZ_CACVNK010000009.1"/>
</dbReference>
<feature type="binding site" evidence="15">
    <location>
        <position position="601"/>
    </location>
    <ligand>
        <name>ATP</name>
        <dbReference type="ChEBI" id="CHEBI:30616"/>
    </ligand>
</feature>
<evidence type="ECO:0000256" key="5">
    <source>
        <dbReference type="ARBA" id="ARBA00022490"/>
    </source>
</evidence>
<dbReference type="SUPFAM" id="SSF47323">
    <property type="entry name" value="Anticodon-binding domain of a subclass of class I aminoacyl-tRNA synthetases"/>
    <property type="match status" value="1"/>
</dbReference>
<keyword evidence="11 15" id="KW-0648">Protein biosynthesis</keyword>
<proteinExistence type="inferred from homology"/>
<dbReference type="OrthoDB" id="9810365at2"/>
<evidence type="ECO:0000256" key="7">
    <source>
        <dbReference type="ARBA" id="ARBA00022723"/>
    </source>
</evidence>
<dbReference type="GO" id="GO:0005524">
    <property type="term" value="F:ATP binding"/>
    <property type="evidence" value="ECO:0007669"/>
    <property type="project" value="UniProtKB-UniRule"/>
</dbReference>
<dbReference type="Pfam" id="PF08264">
    <property type="entry name" value="Anticodon_1"/>
    <property type="match status" value="1"/>
</dbReference>
<feature type="short sequence motif" description="'KMSKS' region" evidence="15">
    <location>
        <begin position="598"/>
        <end position="602"/>
    </location>
</feature>
<dbReference type="Pfam" id="PF00133">
    <property type="entry name" value="tRNA-synt_1"/>
    <property type="match status" value="1"/>
</dbReference>
<dbReference type="Gene3D" id="1.10.730.10">
    <property type="entry name" value="Isoleucyl-tRNA Synthetase, Domain 1"/>
    <property type="match status" value="1"/>
</dbReference>
<evidence type="ECO:0000256" key="6">
    <source>
        <dbReference type="ARBA" id="ARBA00022598"/>
    </source>
</evidence>
<dbReference type="NCBIfam" id="TIGR00392">
    <property type="entry name" value="ileS"/>
    <property type="match status" value="1"/>
</dbReference>
<dbReference type="CDD" id="cd07961">
    <property type="entry name" value="Anticodon_Ia_Ile_ABEc"/>
    <property type="match status" value="1"/>
</dbReference>
<feature type="short sequence motif" description="'HIGH' region" evidence="15">
    <location>
        <begin position="47"/>
        <end position="57"/>
    </location>
</feature>
<dbReference type="GO" id="GO:0000049">
    <property type="term" value="F:tRNA binding"/>
    <property type="evidence" value="ECO:0007669"/>
    <property type="project" value="InterPro"/>
</dbReference>
<evidence type="ECO:0000256" key="8">
    <source>
        <dbReference type="ARBA" id="ARBA00022741"/>
    </source>
</evidence>
<dbReference type="EMBL" id="FPBT01000001">
    <property type="protein sequence ID" value="SFU30832.1"/>
    <property type="molecule type" value="Genomic_DNA"/>
</dbReference>
<dbReference type="Proteomes" id="UP000198817">
    <property type="component" value="Unassembled WGS sequence"/>
</dbReference>
<gene>
    <name evidence="15" type="primary">ileS</name>
    <name evidence="18" type="ORF">SAMN05216508_101240</name>
</gene>
<dbReference type="InterPro" id="IPR002301">
    <property type="entry name" value="Ile-tRNA-ligase"/>
</dbReference>
<evidence type="ECO:0000256" key="14">
    <source>
        <dbReference type="ARBA" id="ARBA00048359"/>
    </source>
</evidence>
<protein>
    <recommendedName>
        <fullName evidence="15">Isoleucine--tRNA ligase</fullName>
        <ecNumber evidence="15">6.1.1.5</ecNumber>
    </recommendedName>
    <alternativeName>
        <fullName evidence="15">Isoleucyl-tRNA synthetase</fullName>
        <shortName evidence="15">IleRS</shortName>
    </alternativeName>
</protein>
<dbReference type="InterPro" id="IPR002300">
    <property type="entry name" value="aa-tRNA-synth_Ia"/>
</dbReference>
<evidence type="ECO:0000256" key="4">
    <source>
        <dbReference type="ARBA" id="ARBA00011245"/>
    </source>
</evidence>
<accession>A0A1I7F3P8</accession>
<comment type="subcellular location">
    <subcellularLocation>
        <location evidence="2 15">Cytoplasm</location>
    </subcellularLocation>
</comment>
<keyword evidence="10 15" id="KW-0067">ATP-binding</keyword>
<evidence type="ECO:0000256" key="10">
    <source>
        <dbReference type="ARBA" id="ARBA00022840"/>
    </source>
</evidence>
<dbReference type="FunFam" id="3.40.50.620:FF:000063">
    <property type="entry name" value="Isoleucine--tRNA ligase"/>
    <property type="match status" value="1"/>
</dbReference>
<dbReference type="FunFam" id="3.40.50.620:FF:000075">
    <property type="entry name" value="Isoleucine--tRNA ligase"/>
    <property type="match status" value="1"/>
</dbReference>
<evidence type="ECO:0000256" key="2">
    <source>
        <dbReference type="ARBA" id="ARBA00004496"/>
    </source>
</evidence>
<keyword evidence="12 15" id="KW-0030">Aminoacyl-tRNA synthetase</keyword>
<dbReference type="InterPro" id="IPR009080">
    <property type="entry name" value="tRNAsynth_Ia_anticodon-bd"/>
</dbReference>
<comment type="catalytic activity">
    <reaction evidence="14 15">
        <text>tRNA(Ile) + L-isoleucine + ATP = L-isoleucyl-tRNA(Ile) + AMP + diphosphate</text>
        <dbReference type="Rhea" id="RHEA:11060"/>
        <dbReference type="Rhea" id="RHEA-COMP:9666"/>
        <dbReference type="Rhea" id="RHEA-COMP:9695"/>
        <dbReference type="ChEBI" id="CHEBI:30616"/>
        <dbReference type="ChEBI" id="CHEBI:33019"/>
        <dbReference type="ChEBI" id="CHEBI:58045"/>
        <dbReference type="ChEBI" id="CHEBI:78442"/>
        <dbReference type="ChEBI" id="CHEBI:78528"/>
        <dbReference type="ChEBI" id="CHEBI:456215"/>
        <dbReference type="EC" id="6.1.1.5"/>
    </reaction>
</comment>
<dbReference type="GO" id="GO:0004822">
    <property type="term" value="F:isoleucine-tRNA ligase activity"/>
    <property type="evidence" value="ECO:0007669"/>
    <property type="project" value="UniProtKB-UniRule"/>
</dbReference>
<keyword evidence="5 15" id="KW-0963">Cytoplasm</keyword>
<dbReference type="GO" id="GO:0005737">
    <property type="term" value="C:cytoplasm"/>
    <property type="evidence" value="ECO:0007669"/>
    <property type="project" value="UniProtKB-SubCell"/>
</dbReference>
<keyword evidence="6 15" id="KW-0436">Ligase</keyword>
<dbReference type="PANTHER" id="PTHR42780:SF1">
    <property type="entry name" value="ISOLEUCINE--TRNA LIGASE, CYTOPLASMIC"/>
    <property type="match status" value="1"/>
</dbReference>
<dbReference type="InterPro" id="IPR014729">
    <property type="entry name" value="Rossmann-like_a/b/a_fold"/>
</dbReference>
<evidence type="ECO:0000256" key="12">
    <source>
        <dbReference type="ARBA" id="ARBA00023146"/>
    </source>
</evidence>
<dbReference type="AlphaFoldDB" id="A0A1I7F3P8"/>
<dbReference type="SUPFAM" id="SSF50677">
    <property type="entry name" value="ValRS/IleRS/LeuRS editing domain"/>
    <property type="match status" value="1"/>
</dbReference>
<dbReference type="SUPFAM" id="SSF52374">
    <property type="entry name" value="Nucleotidylyl transferase"/>
    <property type="match status" value="1"/>
</dbReference>
<dbReference type="InterPro" id="IPR023586">
    <property type="entry name" value="Ile-tRNA-ligase_type2"/>
</dbReference>
<comment type="subunit">
    <text evidence="4 15">Monomer.</text>
</comment>
<evidence type="ECO:0000256" key="11">
    <source>
        <dbReference type="ARBA" id="ARBA00022917"/>
    </source>
</evidence>
<evidence type="ECO:0000256" key="1">
    <source>
        <dbReference type="ARBA" id="ARBA00001947"/>
    </source>
</evidence>
<dbReference type="EC" id="6.1.1.5" evidence="15"/>
<dbReference type="Gene3D" id="3.40.50.620">
    <property type="entry name" value="HUPs"/>
    <property type="match status" value="2"/>
</dbReference>
<dbReference type="Pfam" id="PF19302">
    <property type="entry name" value="DUF5915"/>
    <property type="match status" value="1"/>
</dbReference>
<dbReference type="GO" id="GO:0002161">
    <property type="term" value="F:aminoacyl-tRNA deacylase activity"/>
    <property type="evidence" value="ECO:0007669"/>
    <property type="project" value="InterPro"/>
</dbReference>
<name>A0A1I7F3P8_9FIRM</name>
<evidence type="ECO:0000259" key="17">
    <source>
        <dbReference type="Pfam" id="PF08264"/>
    </source>
</evidence>
<dbReference type="CDD" id="cd00818">
    <property type="entry name" value="IleRS_core"/>
    <property type="match status" value="1"/>
</dbReference>
<dbReference type="InterPro" id="IPR033709">
    <property type="entry name" value="Anticodon_Ile_ABEc"/>
</dbReference>